<organism evidence="3 4">
    <name type="scientific">Cellulomonas fimi</name>
    <dbReference type="NCBI Taxonomy" id="1708"/>
    <lineage>
        <taxon>Bacteria</taxon>
        <taxon>Bacillati</taxon>
        <taxon>Actinomycetota</taxon>
        <taxon>Actinomycetes</taxon>
        <taxon>Micrococcales</taxon>
        <taxon>Cellulomonadaceae</taxon>
        <taxon>Cellulomonas</taxon>
    </lineage>
</organism>
<feature type="region of interest" description="Disordered" evidence="1">
    <location>
        <begin position="1"/>
        <end position="44"/>
    </location>
</feature>
<feature type="transmembrane region" description="Helical" evidence="2">
    <location>
        <begin position="74"/>
        <end position="92"/>
    </location>
</feature>
<keyword evidence="4" id="KW-1185">Reference proteome</keyword>
<proteinExistence type="predicted"/>
<comment type="caution">
    <text evidence="3">The sequence shown here is derived from an EMBL/GenBank/DDBJ whole genome shotgun (WGS) entry which is preliminary data.</text>
</comment>
<protein>
    <submittedName>
        <fullName evidence="3">Uncharacterized protein</fullName>
    </submittedName>
</protein>
<dbReference type="RefSeq" id="WP_169325934.1">
    <property type="nucleotide sequence ID" value="NZ_JABCJJ010000042.1"/>
</dbReference>
<evidence type="ECO:0000313" key="4">
    <source>
        <dbReference type="Proteomes" id="UP000562124"/>
    </source>
</evidence>
<accession>A0A7Y0M0W6</accession>
<evidence type="ECO:0000256" key="2">
    <source>
        <dbReference type="SAM" id="Phobius"/>
    </source>
</evidence>
<feature type="transmembrane region" description="Helical" evidence="2">
    <location>
        <begin position="48"/>
        <end position="68"/>
    </location>
</feature>
<evidence type="ECO:0000256" key="1">
    <source>
        <dbReference type="SAM" id="MobiDB-lite"/>
    </source>
</evidence>
<keyword evidence="2" id="KW-0812">Transmembrane</keyword>
<sequence>MTQPTADRVTSPRPAPPPDTAHPDTRLHEHDRREHPTEGTGGHGRHRLMMIACCVPMLVIVGVLVATGVAGSAAIIYAIVCLGAMAVMMLAMPGGRHH</sequence>
<evidence type="ECO:0000313" key="3">
    <source>
        <dbReference type="EMBL" id="NMR21576.1"/>
    </source>
</evidence>
<feature type="compositionally biased region" description="Basic and acidic residues" evidence="1">
    <location>
        <begin position="21"/>
        <end position="37"/>
    </location>
</feature>
<keyword evidence="2" id="KW-1133">Transmembrane helix</keyword>
<name>A0A7Y0M0W6_CELFI</name>
<gene>
    <name evidence="3" type="ORF">HIR71_15350</name>
</gene>
<reference evidence="3 4" key="1">
    <citation type="submission" date="2020-04" db="EMBL/GenBank/DDBJ databases">
        <title>Sequencing and Assembly of C. fimi.</title>
        <authorList>
            <person name="Ramsey A.R."/>
        </authorList>
    </citation>
    <scope>NUCLEOTIDE SEQUENCE [LARGE SCALE GENOMIC DNA]</scope>
    <source>
        <strain evidence="3 4">SB</strain>
    </source>
</reference>
<dbReference type="Proteomes" id="UP000562124">
    <property type="component" value="Unassembled WGS sequence"/>
</dbReference>
<dbReference type="AlphaFoldDB" id="A0A7Y0M0W6"/>
<keyword evidence="2" id="KW-0472">Membrane</keyword>
<dbReference type="EMBL" id="JABCJJ010000042">
    <property type="protein sequence ID" value="NMR21576.1"/>
    <property type="molecule type" value="Genomic_DNA"/>
</dbReference>